<sequence>MGNLASLQSGFWSLRTGVRAQPGRGPEAATLLVPRGRRGETPYTSSAAILFSPEFTPHLSGGTPLPGAYLDDNFRGLEVLLFRPGPVRSSGAPR</sequence>
<comment type="caution">
    <text evidence="1">The sequence shown here is derived from an EMBL/GenBank/DDBJ whole genome shotgun (WGS) entry which is preliminary data.</text>
</comment>
<evidence type="ECO:0000313" key="1">
    <source>
        <dbReference type="EMBL" id="KAJ1214436.1"/>
    </source>
</evidence>
<evidence type="ECO:0000313" key="2">
    <source>
        <dbReference type="Proteomes" id="UP001066276"/>
    </source>
</evidence>
<accession>A0AAV7WNW2</accession>
<dbReference type="EMBL" id="JANPWB010000001">
    <property type="protein sequence ID" value="KAJ1214436.1"/>
    <property type="molecule type" value="Genomic_DNA"/>
</dbReference>
<dbReference type="Proteomes" id="UP001066276">
    <property type="component" value="Chromosome 1_1"/>
</dbReference>
<protein>
    <submittedName>
        <fullName evidence="1">Uncharacterized protein</fullName>
    </submittedName>
</protein>
<keyword evidence="2" id="KW-1185">Reference proteome</keyword>
<gene>
    <name evidence="1" type="ORF">NDU88_002055</name>
</gene>
<dbReference type="AlphaFoldDB" id="A0AAV7WNW2"/>
<proteinExistence type="predicted"/>
<name>A0AAV7WNW2_PLEWA</name>
<reference evidence="1" key="1">
    <citation type="journal article" date="2022" name="bioRxiv">
        <title>Sequencing and chromosome-scale assembly of the giantPleurodeles waltlgenome.</title>
        <authorList>
            <person name="Brown T."/>
            <person name="Elewa A."/>
            <person name="Iarovenko S."/>
            <person name="Subramanian E."/>
            <person name="Araus A.J."/>
            <person name="Petzold A."/>
            <person name="Susuki M."/>
            <person name="Suzuki K.-i.T."/>
            <person name="Hayashi T."/>
            <person name="Toyoda A."/>
            <person name="Oliveira C."/>
            <person name="Osipova E."/>
            <person name="Leigh N.D."/>
            <person name="Simon A."/>
            <person name="Yun M.H."/>
        </authorList>
    </citation>
    <scope>NUCLEOTIDE SEQUENCE</scope>
    <source>
        <strain evidence="1">20211129_DDA</strain>
        <tissue evidence="1">Liver</tissue>
    </source>
</reference>
<organism evidence="1 2">
    <name type="scientific">Pleurodeles waltl</name>
    <name type="common">Iberian ribbed newt</name>
    <dbReference type="NCBI Taxonomy" id="8319"/>
    <lineage>
        <taxon>Eukaryota</taxon>
        <taxon>Metazoa</taxon>
        <taxon>Chordata</taxon>
        <taxon>Craniata</taxon>
        <taxon>Vertebrata</taxon>
        <taxon>Euteleostomi</taxon>
        <taxon>Amphibia</taxon>
        <taxon>Batrachia</taxon>
        <taxon>Caudata</taxon>
        <taxon>Salamandroidea</taxon>
        <taxon>Salamandridae</taxon>
        <taxon>Pleurodelinae</taxon>
        <taxon>Pleurodeles</taxon>
    </lineage>
</organism>